<dbReference type="PIRSF" id="PIRSF000451">
    <property type="entry name" value="PKS_III"/>
    <property type="match status" value="1"/>
</dbReference>
<proteinExistence type="inferred from homology"/>
<evidence type="ECO:0000313" key="8">
    <source>
        <dbReference type="Proteomes" id="UP000521017"/>
    </source>
</evidence>
<dbReference type="EMBL" id="JACHCC010000011">
    <property type="protein sequence ID" value="MBB6501807.1"/>
    <property type="molecule type" value="Genomic_DNA"/>
</dbReference>
<dbReference type="InterPro" id="IPR012328">
    <property type="entry name" value="Chalcone/stilbene_synt_C"/>
</dbReference>
<dbReference type="CDD" id="cd00831">
    <property type="entry name" value="CHS_like"/>
    <property type="match status" value="1"/>
</dbReference>
<name>A0A7X0J8H3_9SPHI</name>
<evidence type="ECO:0000256" key="2">
    <source>
        <dbReference type="ARBA" id="ARBA00022679"/>
    </source>
</evidence>
<dbReference type="Proteomes" id="UP000521017">
    <property type="component" value="Unassembled WGS sequence"/>
</dbReference>
<evidence type="ECO:0000256" key="4">
    <source>
        <dbReference type="PIRSR" id="PIRSR000451-1"/>
    </source>
</evidence>
<comment type="similarity">
    <text evidence="1">Belongs to the thiolase-like superfamily. Chalcone/stilbene synthases family.</text>
</comment>
<feature type="active site" description="Acyl-thioester intermediate" evidence="4">
    <location>
        <position position="141"/>
    </location>
</feature>
<dbReference type="Pfam" id="PF00195">
    <property type="entry name" value="Chal_sti_synt_N"/>
    <property type="match status" value="1"/>
</dbReference>
<dbReference type="GO" id="GO:0016747">
    <property type="term" value="F:acyltransferase activity, transferring groups other than amino-acyl groups"/>
    <property type="evidence" value="ECO:0007669"/>
    <property type="project" value="InterPro"/>
</dbReference>
<dbReference type="AlphaFoldDB" id="A0A7X0J8H3"/>
<protein>
    <submittedName>
        <fullName evidence="7">Putative naringenin-chalcone synthase</fullName>
    </submittedName>
</protein>
<accession>A0A7X0J8H3</accession>
<keyword evidence="2" id="KW-0808">Transferase</keyword>
<dbReference type="GO" id="GO:0030639">
    <property type="term" value="P:polyketide biosynthetic process"/>
    <property type="evidence" value="ECO:0007669"/>
    <property type="project" value="TreeGrafter"/>
</dbReference>
<organism evidence="7 8">
    <name type="scientific">Pedobacter cryoconitis</name>
    <dbReference type="NCBI Taxonomy" id="188932"/>
    <lineage>
        <taxon>Bacteria</taxon>
        <taxon>Pseudomonadati</taxon>
        <taxon>Bacteroidota</taxon>
        <taxon>Sphingobacteriia</taxon>
        <taxon>Sphingobacteriales</taxon>
        <taxon>Sphingobacteriaceae</taxon>
        <taxon>Pedobacter</taxon>
    </lineage>
</organism>
<evidence type="ECO:0000259" key="6">
    <source>
        <dbReference type="Pfam" id="PF02797"/>
    </source>
</evidence>
<keyword evidence="3" id="KW-0012">Acyltransferase</keyword>
<gene>
    <name evidence="7" type="ORF">HDF25_003984</name>
</gene>
<dbReference type="Pfam" id="PF02797">
    <property type="entry name" value="Chal_sti_synt_C"/>
    <property type="match status" value="1"/>
</dbReference>
<reference evidence="7 8" key="1">
    <citation type="submission" date="2020-08" db="EMBL/GenBank/DDBJ databases">
        <title>Genomic Encyclopedia of Type Strains, Phase IV (KMG-V): Genome sequencing to study the core and pangenomes of soil and plant-associated prokaryotes.</title>
        <authorList>
            <person name="Whitman W."/>
        </authorList>
    </citation>
    <scope>NUCLEOTIDE SEQUENCE [LARGE SCALE GENOMIC DNA]</scope>
    <source>
        <strain evidence="7 8">M2T3</strain>
    </source>
</reference>
<dbReference type="InterPro" id="IPR016039">
    <property type="entry name" value="Thiolase-like"/>
</dbReference>
<evidence type="ECO:0000313" key="7">
    <source>
        <dbReference type="EMBL" id="MBB6501807.1"/>
    </source>
</evidence>
<comment type="caution">
    <text evidence="7">The sequence shown here is derived from an EMBL/GenBank/DDBJ whole genome shotgun (WGS) entry which is preliminary data.</text>
</comment>
<evidence type="ECO:0000256" key="3">
    <source>
        <dbReference type="ARBA" id="ARBA00023315"/>
    </source>
</evidence>
<evidence type="ECO:0000256" key="1">
    <source>
        <dbReference type="ARBA" id="ARBA00005531"/>
    </source>
</evidence>
<dbReference type="Gene3D" id="3.40.47.10">
    <property type="match status" value="2"/>
</dbReference>
<sequence>MSVKIKSVSKALPEYSRETAEILPFLETWLQGQDERFIRKVKKIFENAAVDKRYSFMSPEEVFGELSLEERNNIYIREGIKLGEKCLRTAIDQSGWKSADLDFIITVSCTGIMIPSLDAYLINSLNLRQDIVRLPVTEMGCAAGVSGIIYAKNFLKANPGKRAAVVAVESPTATFQRHDFSMANIVSAAIFGDGAACVLLSSHPDDEGPEVLGESMYHFYDAEDMMGFKLCNTGLQMVLDVAVPDTIAAHFPDIIHPFLAGHGLEIAAIDHLIFHPGGKKIIEIVENLFGALGKNINDTKEVLRLYGNMSSATVLYVLERIMEQKPASGEKGLMLSFGPGFTAQRILLQW</sequence>
<dbReference type="InterPro" id="IPR001099">
    <property type="entry name" value="Chalcone/stilbene_synt_N"/>
</dbReference>
<dbReference type="PANTHER" id="PTHR11877">
    <property type="entry name" value="HYDROXYMETHYLGLUTARYL-COA SYNTHASE"/>
    <property type="match status" value="1"/>
</dbReference>
<dbReference type="PANTHER" id="PTHR11877:SF99">
    <property type="entry name" value="1,3,6,8-TETRAHYDROXYNAPHTHALENE SYNTHASE"/>
    <property type="match status" value="1"/>
</dbReference>
<dbReference type="RefSeq" id="WP_184627919.1">
    <property type="nucleotide sequence ID" value="NZ_JACHCC010000011.1"/>
</dbReference>
<feature type="domain" description="Chalcone/stilbene synthase C-terminal" evidence="6">
    <location>
        <begin position="222"/>
        <end position="349"/>
    </location>
</feature>
<feature type="domain" description="Chalcone/stilbene synthase N-terminal" evidence="5">
    <location>
        <begin position="33"/>
        <end position="204"/>
    </location>
</feature>
<dbReference type="SUPFAM" id="SSF53901">
    <property type="entry name" value="Thiolase-like"/>
    <property type="match status" value="2"/>
</dbReference>
<evidence type="ECO:0000259" key="5">
    <source>
        <dbReference type="Pfam" id="PF00195"/>
    </source>
</evidence>
<dbReference type="InterPro" id="IPR011141">
    <property type="entry name" value="Polyketide_synthase_type-III"/>
</dbReference>